<dbReference type="PANTHER" id="PTHR24198">
    <property type="entry name" value="ANKYRIN REPEAT AND PROTEIN KINASE DOMAIN-CONTAINING PROTEIN"/>
    <property type="match status" value="1"/>
</dbReference>
<dbReference type="SMART" id="SM00969">
    <property type="entry name" value="SOCS_box"/>
    <property type="match status" value="1"/>
</dbReference>
<evidence type="ECO:0000256" key="1">
    <source>
        <dbReference type="ARBA" id="ARBA00004906"/>
    </source>
</evidence>
<keyword evidence="7" id="KW-1185">Reference proteome</keyword>
<dbReference type="Pfam" id="PF07525">
    <property type="entry name" value="SOCS_box"/>
    <property type="match status" value="1"/>
</dbReference>
<organism evidence="6 7">
    <name type="scientific">Conger conger</name>
    <name type="common">Conger eel</name>
    <name type="synonym">Muraena conger</name>
    <dbReference type="NCBI Taxonomy" id="82655"/>
    <lineage>
        <taxon>Eukaryota</taxon>
        <taxon>Metazoa</taxon>
        <taxon>Chordata</taxon>
        <taxon>Craniata</taxon>
        <taxon>Vertebrata</taxon>
        <taxon>Euteleostomi</taxon>
        <taxon>Actinopterygii</taxon>
        <taxon>Neopterygii</taxon>
        <taxon>Teleostei</taxon>
        <taxon>Anguilliformes</taxon>
        <taxon>Congridae</taxon>
        <taxon>Conger</taxon>
    </lineage>
</organism>
<dbReference type="EMBL" id="JAFJMO010000002">
    <property type="protein sequence ID" value="KAJ8284617.1"/>
    <property type="molecule type" value="Genomic_DNA"/>
</dbReference>
<dbReference type="AlphaFoldDB" id="A0A9Q1DZE9"/>
<dbReference type="PRINTS" id="PR01415">
    <property type="entry name" value="ANKYRIN"/>
</dbReference>
<evidence type="ECO:0000256" key="3">
    <source>
        <dbReference type="ARBA" id="ARBA00023043"/>
    </source>
</evidence>
<dbReference type="SMART" id="SM00253">
    <property type="entry name" value="SOCS"/>
    <property type="match status" value="1"/>
</dbReference>
<dbReference type="GO" id="GO:0005737">
    <property type="term" value="C:cytoplasm"/>
    <property type="evidence" value="ECO:0007669"/>
    <property type="project" value="TreeGrafter"/>
</dbReference>
<keyword evidence="3 4" id="KW-0040">ANK repeat</keyword>
<dbReference type="PROSITE" id="PS50088">
    <property type="entry name" value="ANK_REPEAT"/>
    <property type="match status" value="5"/>
</dbReference>
<feature type="repeat" description="ANK" evidence="4">
    <location>
        <begin position="115"/>
        <end position="147"/>
    </location>
</feature>
<keyword evidence="2" id="KW-0677">Repeat</keyword>
<proteinExistence type="predicted"/>
<dbReference type="OrthoDB" id="194358at2759"/>
<dbReference type="InterPro" id="IPR036770">
    <property type="entry name" value="Ankyrin_rpt-contain_sf"/>
</dbReference>
<dbReference type="GO" id="GO:0035556">
    <property type="term" value="P:intracellular signal transduction"/>
    <property type="evidence" value="ECO:0007669"/>
    <property type="project" value="InterPro"/>
</dbReference>
<comment type="caution">
    <text evidence="6">The sequence shown here is derived from an EMBL/GenBank/DDBJ whole genome shotgun (WGS) entry which is preliminary data.</text>
</comment>
<sequence>MDFAECYHHTCSSVALAVREGNHHLVSELIQEGYSTDVSDNRGWNPLHEAAFRGSYECARTLIKTARSKCRRRDYVNSPAHDSTTPLFLAAQQGHARVVKALLRAGADVNRVTYDDTSPLFTAVSGGHFEVVELLVRNGAEVNRAYSASGWTSLHQAAFKGHAEIVRFLASVAHVNAVDDFEITPLFVAAQYGQRQCLEILADAGATVNCQSHDLATPMLISSQEGHLNCVEALLDRGADPNLYCNEKKWQLPIHAAAEFGHVRVLERLLAVTERICDRGVGKVSPVYAAILRGRSEILGVLLRAGYSPDAQECPDYGYSSPLAAALCTCAMSEEIRGRVPGLVRVLLGAGARVDGGLYAQCLQQDLPYLLEPLLDREGLPTGENLSELVRSGLGHLHSAVVWLPLVLRAGLDPALFLQDTFFEKAKSDVLCFLLEFTNWKMLPPSVRRIMSLRQAEPSWTQQQQFDSLPSLCHLCRLAVRGVVGAEALARKSFVRRLPVPPLLQDYLRFSDVFAPRCLPKQPSPGEREYLGYYSPE</sequence>
<protein>
    <recommendedName>
        <fullName evidence="5">SOCS box domain-containing protein</fullName>
    </recommendedName>
</protein>
<evidence type="ECO:0000256" key="2">
    <source>
        <dbReference type="ARBA" id="ARBA00022737"/>
    </source>
</evidence>
<dbReference type="SUPFAM" id="SSF158235">
    <property type="entry name" value="SOCS box-like"/>
    <property type="match status" value="1"/>
</dbReference>
<dbReference type="Pfam" id="PF12796">
    <property type="entry name" value="Ank_2"/>
    <property type="match status" value="2"/>
</dbReference>
<comment type="pathway">
    <text evidence="1">Protein modification; protein ubiquitination.</text>
</comment>
<feature type="repeat" description="ANK" evidence="4">
    <location>
        <begin position="214"/>
        <end position="246"/>
    </location>
</feature>
<feature type="repeat" description="ANK" evidence="4">
    <location>
        <begin position="82"/>
        <end position="114"/>
    </location>
</feature>
<dbReference type="Pfam" id="PF00023">
    <property type="entry name" value="Ank"/>
    <property type="match status" value="1"/>
</dbReference>
<dbReference type="Gene3D" id="1.10.750.20">
    <property type="entry name" value="SOCS box"/>
    <property type="match status" value="1"/>
</dbReference>
<feature type="domain" description="SOCS box" evidence="5">
    <location>
        <begin position="471"/>
        <end position="509"/>
    </location>
</feature>
<dbReference type="PANTHER" id="PTHR24198:SF184">
    <property type="entry name" value="ANKYRIN REPEAT AND SOCS BOX CONTAINING 3"/>
    <property type="match status" value="1"/>
</dbReference>
<dbReference type="InterPro" id="IPR036036">
    <property type="entry name" value="SOCS_box-like_dom_sf"/>
</dbReference>
<reference evidence="6" key="1">
    <citation type="journal article" date="2023" name="Science">
        <title>Genome structures resolve the early diversification of teleost fishes.</title>
        <authorList>
            <person name="Parey E."/>
            <person name="Louis A."/>
            <person name="Montfort J."/>
            <person name="Bouchez O."/>
            <person name="Roques C."/>
            <person name="Iampietro C."/>
            <person name="Lluch J."/>
            <person name="Castinel A."/>
            <person name="Donnadieu C."/>
            <person name="Desvignes T."/>
            <person name="Floi Bucao C."/>
            <person name="Jouanno E."/>
            <person name="Wen M."/>
            <person name="Mejri S."/>
            <person name="Dirks R."/>
            <person name="Jansen H."/>
            <person name="Henkel C."/>
            <person name="Chen W.J."/>
            <person name="Zahm M."/>
            <person name="Cabau C."/>
            <person name="Klopp C."/>
            <person name="Thompson A.W."/>
            <person name="Robinson-Rechavi M."/>
            <person name="Braasch I."/>
            <person name="Lecointre G."/>
            <person name="Bobe J."/>
            <person name="Postlethwait J.H."/>
            <person name="Berthelot C."/>
            <person name="Roest Crollius H."/>
            <person name="Guiguen Y."/>
        </authorList>
    </citation>
    <scope>NUCLEOTIDE SEQUENCE</scope>
    <source>
        <strain evidence="6">Concon-B</strain>
    </source>
</reference>
<dbReference type="SMART" id="SM00248">
    <property type="entry name" value="ANK"/>
    <property type="match status" value="9"/>
</dbReference>
<dbReference type="InterPro" id="IPR001496">
    <property type="entry name" value="SOCS_box"/>
</dbReference>
<gene>
    <name evidence="6" type="ORF">COCON_G00034670</name>
</gene>
<feature type="repeat" description="ANK" evidence="4">
    <location>
        <begin position="149"/>
        <end position="169"/>
    </location>
</feature>
<dbReference type="Pfam" id="PF13637">
    <property type="entry name" value="Ank_4"/>
    <property type="match status" value="1"/>
</dbReference>
<evidence type="ECO:0000313" key="6">
    <source>
        <dbReference type="EMBL" id="KAJ8284617.1"/>
    </source>
</evidence>
<dbReference type="PROSITE" id="PS50297">
    <property type="entry name" value="ANK_REP_REGION"/>
    <property type="match status" value="4"/>
</dbReference>
<evidence type="ECO:0000259" key="5">
    <source>
        <dbReference type="PROSITE" id="PS50225"/>
    </source>
</evidence>
<dbReference type="SUPFAM" id="SSF48403">
    <property type="entry name" value="Ankyrin repeat"/>
    <property type="match status" value="1"/>
</dbReference>
<dbReference type="Proteomes" id="UP001152803">
    <property type="component" value="Unassembled WGS sequence"/>
</dbReference>
<feature type="repeat" description="ANK" evidence="4">
    <location>
        <begin position="181"/>
        <end position="213"/>
    </location>
</feature>
<evidence type="ECO:0000256" key="4">
    <source>
        <dbReference type="PROSITE-ProRule" id="PRU00023"/>
    </source>
</evidence>
<evidence type="ECO:0000313" key="7">
    <source>
        <dbReference type="Proteomes" id="UP001152803"/>
    </source>
</evidence>
<dbReference type="PROSITE" id="PS50225">
    <property type="entry name" value="SOCS"/>
    <property type="match status" value="1"/>
</dbReference>
<dbReference type="InterPro" id="IPR002110">
    <property type="entry name" value="Ankyrin_rpt"/>
</dbReference>
<dbReference type="Gene3D" id="1.25.40.20">
    <property type="entry name" value="Ankyrin repeat-containing domain"/>
    <property type="match status" value="2"/>
</dbReference>
<name>A0A9Q1DZE9_CONCO</name>
<accession>A0A9Q1DZE9</accession>